<proteinExistence type="predicted"/>
<keyword evidence="9" id="KW-0067">ATP-binding</keyword>
<keyword evidence="12 15" id="KW-0472">Membrane</keyword>
<dbReference type="Pfam" id="PF00672">
    <property type="entry name" value="HAMP"/>
    <property type="match status" value="1"/>
</dbReference>
<evidence type="ECO:0000256" key="10">
    <source>
        <dbReference type="ARBA" id="ARBA00022989"/>
    </source>
</evidence>
<gene>
    <name evidence="18" type="ORF">ENV30_02860</name>
</gene>
<dbReference type="Pfam" id="PF00512">
    <property type="entry name" value="HisKA"/>
    <property type="match status" value="1"/>
</dbReference>
<dbReference type="Gene3D" id="6.10.340.10">
    <property type="match status" value="1"/>
</dbReference>
<dbReference type="PRINTS" id="PR00344">
    <property type="entry name" value="BCTRLSENSOR"/>
</dbReference>
<dbReference type="EMBL" id="DTFV01000043">
    <property type="protein sequence ID" value="HGI30241.1"/>
    <property type="molecule type" value="Genomic_DNA"/>
</dbReference>
<dbReference type="SUPFAM" id="SSF158472">
    <property type="entry name" value="HAMP domain-like"/>
    <property type="match status" value="1"/>
</dbReference>
<dbReference type="GO" id="GO:0000155">
    <property type="term" value="F:phosphorelay sensor kinase activity"/>
    <property type="evidence" value="ECO:0007669"/>
    <property type="project" value="InterPro"/>
</dbReference>
<keyword evidence="8" id="KW-0418">Kinase</keyword>
<dbReference type="PANTHER" id="PTHR42878">
    <property type="entry name" value="TWO-COMPONENT HISTIDINE KINASE"/>
    <property type="match status" value="1"/>
</dbReference>
<dbReference type="Gene3D" id="3.30.450.20">
    <property type="entry name" value="PAS domain"/>
    <property type="match status" value="1"/>
</dbReference>
<dbReference type="InterPro" id="IPR035965">
    <property type="entry name" value="PAS-like_dom_sf"/>
</dbReference>
<dbReference type="SMART" id="SM00091">
    <property type="entry name" value="PAS"/>
    <property type="match status" value="1"/>
</dbReference>
<feature type="domain" description="Histidine kinase" evidence="16">
    <location>
        <begin position="366"/>
        <end position="583"/>
    </location>
</feature>
<evidence type="ECO:0000256" key="7">
    <source>
        <dbReference type="ARBA" id="ARBA00022741"/>
    </source>
</evidence>
<comment type="subcellular location">
    <subcellularLocation>
        <location evidence="2">Membrane</location>
        <topology evidence="2">Multi-pass membrane protein</topology>
    </subcellularLocation>
</comment>
<evidence type="ECO:0000256" key="14">
    <source>
        <dbReference type="SAM" id="MobiDB-lite"/>
    </source>
</evidence>
<evidence type="ECO:0000259" key="17">
    <source>
        <dbReference type="PROSITE" id="PS50885"/>
    </source>
</evidence>
<dbReference type="GO" id="GO:0000156">
    <property type="term" value="F:phosphorelay response regulator activity"/>
    <property type="evidence" value="ECO:0007669"/>
    <property type="project" value="TreeGrafter"/>
</dbReference>
<dbReference type="PANTHER" id="PTHR42878:SF7">
    <property type="entry name" value="SENSOR HISTIDINE KINASE GLRK"/>
    <property type="match status" value="1"/>
</dbReference>
<accession>A0A7V3YG75</accession>
<dbReference type="SUPFAM" id="SSF55785">
    <property type="entry name" value="PYP-like sensor domain (PAS domain)"/>
    <property type="match status" value="1"/>
</dbReference>
<evidence type="ECO:0000256" key="4">
    <source>
        <dbReference type="ARBA" id="ARBA00022553"/>
    </source>
</evidence>
<dbReference type="PROSITE" id="PS50109">
    <property type="entry name" value="HIS_KIN"/>
    <property type="match status" value="1"/>
</dbReference>
<dbReference type="GO" id="GO:0005524">
    <property type="term" value="F:ATP binding"/>
    <property type="evidence" value="ECO:0007669"/>
    <property type="project" value="UniProtKB-KW"/>
</dbReference>
<keyword evidence="5" id="KW-0808">Transferase</keyword>
<feature type="transmembrane region" description="Helical" evidence="15">
    <location>
        <begin position="171"/>
        <end position="190"/>
    </location>
</feature>
<dbReference type="InterPro" id="IPR000014">
    <property type="entry name" value="PAS"/>
</dbReference>
<dbReference type="CDD" id="cd00075">
    <property type="entry name" value="HATPase"/>
    <property type="match status" value="1"/>
</dbReference>
<dbReference type="GO" id="GO:0007234">
    <property type="term" value="P:osmosensory signaling via phosphorelay pathway"/>
    <property type="evidence" value="ECO:0007669"/>
    <property type="project" value="TreeGrafter"/>
</dbReference>
<dbReference type="InterPro" id="IPR005467">
    <property type="entry name" value="His_kinase_dom"/>
</dbReference>
<keyword evidence="6 15" id="KW-0812">Transmembrane</keyword>
<evidence type="ECO:0000256" key="11">
    <source>
        <dbReference type="ARBA" id="ARBA00023012"/>
    </source>
</evidence>
<evidence type="ECO:0000256" key="1">
    <source>
        <dbReference type="ARBA" id="ARBA00000085"/>
    </source>
</evidence>
<feature type="region of interest" description="Disordered" evidence="14">
    <location>
        <begin position="585"/>
        <end position="605"/>
    </location>
</feature>
<dbReference type="EC" id="2.7.13.3" evidence="3"/>
<comment type="catalytic activity">
    <reaction evidence="1">
        <text>ATP + protein L-histidine = ADP + protein N-phospho-L-histidine.</text>
        <dbReference type="EC" id="2.7.13.3"/>
    </reaction>
</comment>
<dbReference type="CDD" id="cd06225">
    <property type="entry name" value="HAMP"/>
    <property type="match status" value="1"/>
</dbReference>
<dbReference type="Gene3D" id="1.10.287.130">
    <property type="match status" value="1"/>
</dbReference>
<dbReference type="SMART" id="SM00388">
    <property type="entry name" value="HisKA"/>
    <property type="match status" value="1"/>
</dbReference>
<dbReference type="SUPFAM" id="SSF55874">
    <property type="entry name" value="ATPase domain of HSP90 chaperone/DNA topoisomerase II/histidine kinase"/>
    <property type="match status" value="1"/>
</dbReference>
<evidence type="ECO:0000256" key="15">
    <source>
        <dbReference type="SAM" id="Phobius"/>
    </source>
</evidence>
<keyword evidence="11" id="KW-0902">Two-component regulatory system</keyword>
<dbReference type="InterPro" id="IPR004358">
    <property type="entry name" value="Sig_transdc_His_kin-like_C"/>
</dbReference>
<keyword evidence="4" id="KW-0597">Phosphoprotein</keyword>
<dbReference type="GO" id="GO:0030295">
    <property type="term" value="F:protein kinase activator activity"/>
    <property type="evidence" value="ECO:0007669"/>
    <property type="project" value="TreeGrafter"/>
</dbReference>
<reference evidence="18" key="1">
    <citation type="journal article" date="2020" name="mSystems">
        <title>Genome- and Community-Level Interaction Insights into Carbon Utilization and Element Cycling Functions of Hydrothermarchaeota in Hydrothermal Sediment.</title>
        <authorList>
            <person name="Zhou Z."/>
            <person name="Liu Y."/>
            <person name="Xu W."/>
            <person name="Pan J."/>
            <person name="Luo Z.H."/>
            <person name="Li M."/>
        </authorList>
    </citation>
    <scope>NUCLEOTIDE SEQUENCE [LARGE SCALE GENOMIC DNA]</scope>
    <source>
        <strain evidence="18">SpSt-747</strain>
    </source>
</reference>
<keyword evidence="10 15" id="KW-1133">Transmembrane helix</keyword>
<dbReference type="Gene3D" id="3.30.565.10">
    <property type="entry name" value="Histidine kinase-like ATPase, C-terminal domain"/>
    <property type="match status" value="1"/>
</dbReference>
<dbReference type="AlphaFoldDB" id="A0A7V3YG75"/>
<evidence type="ECO:0000256" key="6">
    <source>
        <dbReference type="ARBA" id="ARBA00022692"/>
    </source>
</evidence>
<dbReference type="CDD" id="cd00130">
    <property type="entry name" value="PAS"/>
    <property type="match status" value="1"/>
</dbReference>
<dbReference type="SMART" id="SM00387">
    <property type="entry name" value="HATPase_c"/>
    <property type="match status" value="1"/>
</dbReference>
<keyword evidence="7" id="KW-0547">Nucleotide-binding</keyword>
<evidence type="ECO:0000256" key="3">
    <source>
        <dbReference type="ARBA" id="ARBA00012438"/>
    </source>
</evidence>
<dbReference type="InterPro" id="IPR036890">
    <property type="entry name" value="HATPase_C_sf"/>
</dbReference>
<evidence type="ECO:0000256" key="8">
    <source>
        <dbReference type="ARBA" id="ARBA00022777"/>
    </source>
</evidence>
<dbReference type="InterPro" id="IPR003661">
    <property type="entry name" value="HisK_dim/P_dom"/>
</dbReference>
<organism evidence="18">
    <name type="scientific">Candidatus Caldatribacterium californiense</name>
    <dbReference type="NCBI Taxonomy" id="1454726"/>
    <lineage>
        <taxon>Bacteria</taxon>
        <taxon>Pseudomonadati</taxon>
        <taxon>Atribacterota</taxon>
        <taxon>Atribacteria</taxon>
        <taxon>Atribacterales</taxon>
        <taxon>Candidatus Caldatribacteriaceae</taxon>
        <taxon>Candidatus Caldatribacterium</taxon>
    </lineage>
</organism>
<dbReference type="FunFam" id="3.30.565.10:FF:000006">
    <property type="entry name" value="Sensor histidine kinase WalK"/>
    <property type="match status" value="1"/>
</dbReference>
<sequence>MKQTLFGKFFLSSLLILTVTYAVLFASMSQLFGQFYLSLKERELKRRGELIASVLTSPTQEIPETVKRLSEGIHVLLVPLNRLSAPDSPLRHGPQMMRPGAMFRRVFPLQELENRLRQGKAVTFQGVLPVLRQEMLVVALPLPPDAPPQAVLFLSTPLADIQMTVKTFRYLLLWSGLVAFPLAVILAFLFSRSLSVPLKTMRTMARAIASGDYTKRLEIPPEEELGQLARDFNTLSQELERTIRTLEREKREIENILLALKEGVVALDLEGRILSANPKAQEVFETPLFGKARIDDVLPQNVATLFQETLKSGMATQGECVFRSKRLIIRVAPLEDEGMLYGAVGVIQDITELRRAEELRRQFIADVSHELKTPLTAIQGFLEAVLDGVISFEEFREKYLPLLYEETLRMSRLIRDLLDLSLMESGKVQWEMEPVDLAALTREVVLKLTPLFREKRANVENHLALPLVVFGNRDRLAQVLTNLLHNAILFSPEGSTVTIEGEEREGMVTVSVLDEGPGIPENDLPFIFERFYRVEKSRSRKGGGVGLGLAIVREIIERHGGTVGAENRPQGGSRFFFTLKRAFREDGSAQQPGKDSEQWPLQGEQ</sequence>
<dbReference type="InterPro" id="IPR050351">
    <property type="entry name" value="BphY/WalK/GraS-like"/>
</dbReference>
<dbReference type="Pfam" id="PF02518">
    <property type="entry name" value="HATPase_c"/>
    <property type="match status" value="1"/>
</dbReference>
<evidence type="ECO:0000256" key="9">
    <source>
        <dbReference type="ARBA" id="ARBA00022840"/>
    </source>
</evidence>
<evidence type="ECO:0000256" key="2">
    <source>
        <dbReference type="ARBA" id="ARBA00004141"/>
    </source>
</evidence>
<comment type="caution">
    <text evidence="18">The sequence shown here is derived from an EMBL/GenBank/DDBJ whole genome shotgun (WGS) entry which is preliminary data.</text>
</comment>
<feature type="coiled-coil region" evidence="13">
    <location>
        <begin position="229"/>
        <end position="263"/>
    </location>
</feature>
<dbReference type="InterPro" id="IPR003660">
    <property type="entry name" value="HAMP_dom"/>
</dbReference>
<evidence type="ECO:0000259" key="16">
    <source>
        <dbReference type="PROSITE" id="PS50109"/>
    </source>
</evidence>
<evidence type="ECO:0000256" key="12">
    <source>
        <dbReference type="ARBA" id="ARBA00023136"/>
    </source>
</evidence>
<dbReference type="InterPro" id="IPR036097">
    <property type="entry name" value="HisK_dim/P_sf"/>
</dbReference>
<evidence type="ECO:0000256" key="13">
    <source>
        <dbReference type="SAM" id="Coils"/>
    </source>
</evidence>
<keyword evidence="13" id="KW-0175">Coiled coil</keyword>
<evidence type="ECO:0000256" key="5">
    <source>
        <dbReference type="ARBA" id="ARBA00022679"/>
    </source>
</evidence>
<feature type="transmembrane region" description="Helical" evidence="15">
    <location>
        <begin position="12"/>
        <end position="37"/>
    </location>
</feature>
<feature type="domain" description="HAMP" evidence="17">
    <location>
        <begin position="192"/>
        <end position="244"/>
    </location>
</feature>
<dbReference type="SUPFAM" id="SSF47384">
    <property type="entry name" value="Homodimeric domain of signal transducing histidine kinase"/>
    <property type="match status" value="1"/>
</dbReference>
<dbReference type="PROSITE" id="PS50885">
    <property type="entry name" value="HAMP"/>
    <property type="match status" value="1"/>
</dbReference>
<dbReference type="InterPro" id="IPR003594">
    <property type="entry name" value="HATPase_dom"/>
</dbReference>
<evidence type="ECO:0000313" key="18">
    <source>
        <dbReference type="EMBL" id="HGI30241.1"/>
    </source>
</evidence>
<dbReference type="CDD" id="cd00082">
    <property type="entry name" value="HisKA"/>
    <property type="match status" value="1"/>
</dbReference>
<dbReference type="FunFam" id="1.10.287.130:FF:000001">
    <property type="entry name" value="Two-component sensor histidine kinase"/>
    <property type="match status" value="1"/>
</dbReference>
<protein>
    <recommendedName>
        <fullName evidence="3">histidine kinase</fullName>
        <ecNumber evidence="3">2.7.13.3</ecNumber>
    </recommendedName>
</protein>
<dbReference type="GO" id="GO:0016020">
    <property type="term" value="C:membrane"/>
    <property type="evidence" value="ECO:0007669"/>
    <property type="project" value="UniProtKB-SubCell"/>
</dbReference>
<name>A0A7V3YG75_9BACT</name>
<dbReference type="SMART" id="SM00304">
    <property type="entry name" value="HAMP"/>
    <property type="match status" value="1"/>
</dbReference>